<feature type="transmembrane region" description="Helical" evidence="13">
    <location>
        <begin position="412"/>
        <end position="434"/>
    </location>
</feature>
<feature type="transmembrane region" description="Helical" evidence="13">
    <location>
        <begin position="82"/>
        <end position="108"/>
    </location>
</feature>
<feature type="region of interest" description="Disordered" evidence="12">
    <location>
        <begin position="590"/>
        <end position="623"/>
    </location>
</feature>
<evidence type="ECO:0000256" key="4">
    <source>
        <dbReference type="ARBA" id="ARBA00022475"/>
    </source>
</evidence>
<dbReference type="GO" id="GO:0006814">
    <property type="term" value="P:sodium ion transport"/>
    <property type="evidence" value="ECO:0007669"/>
    <property type="project" value="UniProtKB-KW"/>
</dbReference>
<keyword evidence="5 13" id="KW-0812">Transmembrane</keyword>
<dbReference type="AlphaFoldDB" id="A0AAJ7UE27"/>
<evidence type="ECO:0000313" key="14">
    <source>
        <dbReference type="Proteomes" id="UP001318040"/>
    </source>
</evidence>
<evidence type="ECO:0000256" key="2">
    <source>
        <dbReference type="ARBA" id="ARBA00006434"/>
    </source>
</evidence>
<feature type="transmembrane region" description="Helical" evidence="13">
    <location>
        <begin position="280"/>
        <end position="303"/>
    </location>
</feature>
<keyword evidence="6 13" id="KW-1133">Transmembrane helix</keyword>
<dbReference type="PANTHER" id="PTHR42985">
    <property type="entry name" value="SODIUM-COUPLED MONOCARBOXYLATE TRANSPORTER"/>
    <property type="match status" value="1"/>
</dbReference>
<evidence type="ECO:0000256" key="3">
    <source>
        <dbReference type="ARBA" id="ARBA00022448"/>
    </source>
</evidence>
<keyword evidence="7" id="KW-0915">Sodium</keyword>
<feature type="transmembrane region" description="Helical" evidence="13">
    <location>
        <begin position="55"/>
        <end position="76"/>
    </location>
</feature>
<feature type="compositionally biased region" description="Polar residues" evidence="12">
    <location>
        <begin position="605"/>
        <end position="623"/>
    </location>
</feature>
<reference evidence="15" key="1">
    <citation type="submission" date="2025-08" db="UniProtKB">
        <authorList>
            <consortium name="RefSeq"/>
        </authorList>
    </citation>
    <scope>IDENTIFICATION</scope>
    <source>
        <tissue evidence="15">Sperm</tissue>
    </source>
</reference>
<dbReference type="InterPro" id="IPR038377">
    <property type="entry name" value="Na/Glc_symporter_sf"/>
</dbReference>
<dbReference type="NCBIfam" id="TIGR00813">
    <property type="entry name" value="sss"/>
    <property type="match status" value="1"/>
</dbReference>
<evidence type="ECO:0000256" key="11">
    <source>
        <dbReference type="RuleBase" id="RU362091"/>
    </source>
</evidence>
<feature type="transmembrane region" description="Helical" evidence="13">
    <location>
        <begin position="526"/>
        <end position="547"/>
    </location>
</feature>
<organism evidence="14 15">
    <name type="scientific">Petromyzon marinus</name>
    <name type="common">Sea lamprey</name>
    <dbReference type="NCBI Taxonomy" id="7757"/>
    <lineage>
        <taxon>Eukaryota</taxon>
        <taxon>Metazoa</taxon>
        <taxon>Chordata</taxon>
        <taxon>Craniata</taxon>
        <taxon>Vertebrata</taxon>
        <taxon>Cyclostomata</taxon>
        <taxon>Hyperoartia</taxon>
        <taxon>Petromyzontiformes</taxon>
        <taxon>Petromyzontidae</taxon>
        <taxon>Petromyzon</taxon>
    </lineage>
</organism>
<proteinExistence type="inferred from homology"/>
<feature type="compositionally biased region" description="Polar residues" evidence="12">
    <location>
        <begin position="476"/>
        <end position="485"/>
    </location>
</feature>
<dbReference type="Pfam" id="PF00474">
    <property type="entry name" value="SSF"/>
    <property type="match status" value="1"/>
</dbReference>
<dbReference type="Gene3D" id="1.20.1730.10">
    <property type="entry name" value="Sodium/glucose cotransporter"/>
    <property type="match status" value="1"/>
</dbReference>
<dbReference type="GO" id="GO:0015293">
    <property type="term" value="F:symporter activity"/>
    <property type="evidence" value="ECO:0007669"/>
    <property type="project" value="TreeGrafter"/>
</dbReference>
<protein>
    <submittedName>
        <fullName evidence="15">Sodium-coupled monocarboxylate transporter 2-like</fullName>
    </submittedName>
</protein>
<feature type="transmembrane region" description="Helical" evidence="13">
    <location>
        <begin position="16"/>
        <end position="35"/>
    </location>
</feature>
<feature type="transmembrane region" description="Helical" evidence="13">
    <location>
        <begin position="441"/>
        <end position="463"/>
    </location>
</feature>
<accession>A0AAJ7UE27</accession>
<evidence type="ECO:0000256" key="6">
    <source>
        <dbReference type="ARBA" id="ARBA00022989"/>
    </source>
</evidence>
<dbReference type="GO" id="GO:0070062">
    <property type="term" value="C:extracellular exosome"/>
    <property type="evidence" value="ECO:0007669"/>
    <property type="project" value="TreeGrafter"/>
</dbReference>
<name>A0AAJ7UE27_PETMA</name>
<comment type="similarity">
    <text evidence="2 11">Belongs to the sodium:solute symporter (SSF) (TC 2.A.21) family.</text>
</comment>
<feature type="transmembrane region" description="Helical" evidence="13">
    <location>
        <begin position="340"/>
        <end position="363"/>
    </location>
</feature>
<evidence type="ECO:0000313" key="15">
    <source>
        <dbReference type="RefSeq" id="XP_032834059.1"/>
    </source>
</evidence>
<keyword evidence="3" id="KW-0813">Transport</keyword>
<feature type="transmembrane region" description="Helical" evidence="13">
    <location>
        <begin position="129"/>
        <end position="148"/>
    </location>
</feature>
<evidence type="ECO:0000256" key="5">
    <source>
        <dbReference type="ARBA" id="ARBA00022692"/>
    </source>
</evidence>
<dbReference type="RefSeq" id="XP_032834059.1">
    <property type="nucleotide sequence ID" value="XM_032978168.1"/>
</dbReference>
<gene>
    <name evidence="15" type="primary">LOC116956497</name>
</gene>
<evidence type="ECO:0000256" key="8">
    <source>
        <dbReference type="ARBA" id="ARBA00023065"/>
    </source>
</evidence>
<feature type="region of interest" description="Disordered" evidence="12">
    <location>
        <begin position="476"/>
        <end position="496"/>
    </location>
</feature>
<keyword evidence="14" id="KW-1185">Reference proteome</keyword>
<keyword evidence="10" id="KW-0739">Sodium transport</keyword>
<evidence type="ECO:0000256" key="9">
    <source>
        <dbReference type="ARBA" id="ARBA00023136"/>
    </source>
</evidence>
<comment type="subcellular location">
    <subcellularLocation>
        <location evidence="1">Cell membrane</location>
        <topology evidence="1">Multi-pass membrane protein</topology>
    </subcellularLocation>
</comment>
<dbReference type="GO" id="GO:0005886">
    <property type="term" value="C:plasma membrane"/>
    <property type="evidence" value="ECO:0007669"/>
    <property type="project" value="UniProtKB-SubCell"/>
</dbReference>
<evidence type="ECO:0000256" key="10">
    <source>
        <dbReference type="ARBA" id="ARBA00023201"/>
    </source>
</evidence>
<dbReference type="Proteomes" id="UP001318040">
    <property type="component" value="Chromosome 65"/>
</dbReference>
<evidence type="ECO:0000256" key="13">
    <source>
        <dbReference type="SAM" id="Phobius"/>
    </source>
</evidence>
<dbReference type="PROSITE" id="PS50283">
    <property type="entry name" value="NA_SOLUT_SYMP_3"/>
    <property type="match status" value="1"/>
</dbReference>
<dbReference type="PANTHER" id="PTHR42985:SF15">
    <property type="entry name" value="SODIUM-COUPLED MONOCARBOXYLATE TRANSPORTER 2"/>
    <property type="match status" value="1"/>
</dbReference>
<evidence type="ECO:0000256" key="7">
    <source>
        <dbReference type="ARBA" id="ARBA00023053"/>
    </source>
</evidence>
<keyword evidence="4" id="KW-1003">Cell membrane</keyword>
<keyword evidence="9 13" id="KW-0472">Membrane</keyword>
<dbReference type="GeneID" id="116956497"/>
<evidence type="ECO:0000256" key="12">
    <source>
        <dbReference type="SAM" id="MobiDB-lite"/>
    </source>
</evidence>
<evidence type="ECO:0000256" key="1">
    <source>
        <dbReference type="ARBA" id="ARBA00004651"/>
    </source>
</evidence>
<sequence>MGDFQTEVRGFTTWDYVVFSSLFVVSSLIGVYHAFAGRGGSSQEFLTGGRQMTAVPVALSLTASFMSAVTVIGAPAEVYRYGAMFTLFCISYTLVIVACSEIYIPVFYRSGITSTYEYLELRFNRVVRLIGTGVYIVQTILYTGIVIYAPSLALNQVTGFTLWGSVAATGVVCTFYCTLGGLKAVVWSDVFQMVVMVGGFLMVIIQGSLMSGGLDGVWRVAEEGGRMHIWDFSPDPLHRHTFWTFLVGGTCTWLGIYGVNQSTVQRCISCRTEKHAKGALYLNLIGLWIVALCAALCGLLMYARYATCDPWSAGFVNAPDQLMPYYVLDILGDYPGLPGVFVSCAFSGTLSTVASSINGLAAVTFEDIVNPTFGPFPGKRGALLTKGLSVLYGSACTAMAVAASYMGQVLQAALSIHGMGGGPVLGLFTLGILFPCANVKGAIAGTVAGVVMSFWIGLGALLYPPTDEQSRALPLSTQNCSRPNTTAPPPGDGSSTTWASASTLAAFTEEAEYRPDLADSLYAVSYLYISTVGAITAVLVGLAVSMATGPTKGASLRPGLVRPVCDLCCFWSQKMRRLLWCGVRHGEDEPQEPEAIQVEVPKQPLDTNGLDSYSASPVRQTKL</sequence>
<feature type="transmembrane region" description="Helical" evidence="13">
    <location>
        <begin position="240"/>
        <end position="259"/>
    </location>
</feature>
<dbReference type="KEGG" id="pmrn:116956497"/>
<dbReference type="InterPro" id="IPR051163">
    <property type="entry name" value="Sodium:Solute_Symporter_SSF"/>
</dbReference>
<feature type="transmembrane region" description="Helical" evidence="13">
    <location>
        <begin position="160"/>
        <end position="178"/>
    </location>
</feature>
<feature type="transmembrane region" description="Helical" evidence="13">
    <location>
        <begin position="383"/>
        <end position="406"/>
    </location>
</feature>
<feature type="transmembrane region" description="Helical" evidence="13">
    <location>
        <begin position="190"/>
        <end position="209"/>
    </location>
</feature>
<keyword evidence="8" id="KW-0406">Ion transport</keyword>
<dbReference type="InterPro" id="IPR001734">
    <property type="entry name" value="Na/solute_symporter"/>
</dbReference>